<protein>
    <recommendedName>
        <fullName evidence="4">Prepilin-type N-terminal cleavage/methylation domain-containing protein</fullName>
    </recommendedName>
</protein>
<name>A0A251X696_9GAMM</name>
<keyword evidence="1" id="KW-1133">Transmembrane helix</keyword>
<dbReference type="AlphaFoldDB" id="A0A251X696"/>
<evidence type="ECO:0008006" key="4">
    <source>
        <dbReference type="Google" id="ProtNLM"/>
    </source>
</evidence>
<proteinExistence type="predicted"/>
<gene>
    <name evidence="2" type="ORF">TPSD3_11110</name>
</gene>
<keyword evidence="1" id="KW-0812">Transmembrane</keyword>
<dbReference type="Gene3D" id="3.30.700.10">
    <property type="entry name" value="Glycoprotein, Type 4 Pilin"/>
    <property type="match status" value="1"/>
</dbReference>
<dbReference type="EMBL" id="MSLT01000018">
    <property type="protein sequence ID" value="OUD13183.1"/>
    <property type="molecule type" value="Genomic_DNA"/>
</dbReference>
<evidence type="ECO:0000313" key="2">
    <source>
        <dbReference type="EMBL" id="OUD13183.1"/>
    </source>
</evidence>
<reference evidence="2 3" key="1">
    <citation type="submission" date="2016-12" db="EMBL/GenBank/DDBJ databases">
        <title>Thioflexothrix psekupsii D3 genome sequencing and assembly.</title>
        <authorList>
            <person name="Fomenkov A."/>
            <person name="Vincze T."/>
            <person name="Grabovich M."/>
            <person name="Anton B.P."/>
            <person name="Dubinina G."/>
            <person name="Orlova M."/>
            <person name="Belousova E."/>
            <person name="Roberts R.J."/>
        </authorList>
    </citation>
    <scope>NUCLEOTIDE SEQUENCE [LARGE SCALE GENOMIC DNA]</scope>
    <source>
        <strain evidence="2">D3</strain>
    </source>
</reference>
<evidence type="ECO:0000313" key="3">
    <source>
        <dbReference type="Proteomes" id="UP000194798"/>
    </source>
</evidence>
<comment type="caution">
    <text evidence="2">The sequence shown here is derived from an EMBL/GenBank/DDBJ whole genome shotgun (WGS) entry which is preliminary data.</text>
</comment>
<dbReference type="NCBIfam" id="TIGR02532">
    <property type="entry name" value="IV_pilin_GFxxxE"/>
    <property type="match status" value="1"/>
</dbReference>
<dbReference type="RefSeq" id="WP_086488631.1">
    <property type="nucleotide sequence ID" value="NZ_MSLT01000018.1"/>
</dbReference>
<organism evidence="2 3">
    <name type="scientific">Thioflexithrix psekupsensis</name>
    <dbReference type="NCBI Taxonomy" id="1570016"/>
    <lineage>
        <taxon>Bacteria</taxon>
        <taxon>Pseudomonadati</taxon>
        <taxon>Pseudomonadota</taxon>
        <taxon>Gammaproteobacteria</taxon>
        <taxon>Thiotrichales</taxon>
        <taxon>Thioflexithrix</taxon>
    </lineage>
</organism>
<sequence length="155" mass="17679">MQKRKGFTLLELLIVLFILGLIAGLALPRLTQVYQTLQVSYQRDDVVAQINRLGFHAFSHSLSFVLSHETTELGLTKAPIEWAEGWSMVTEKPIIYRANGVCEGGRLWLRHATGQWAIQLTPPFCQVQFVNESTGFRIITNHSHHHAFNHHLLPR</sequence>
<dbReference type="InterPro" id="IPR012902">
    <property type="entry name" value="N_methyl_site"/>
</dbReference>
<keyword evidence="3" id="KW-1185">Reference proteome</keyword>
<dbReference type="SUPFAM" id="SSF54523">
    <property type="entry name" value="Pili subunits"/>
    <property type="match status" value="1"/>
</dbReference>
<keyword evidence="1" id="KW-0472">Membrane</keyword>
<dbReference type="Pfam" id="PF07963">
    <property type="entry name" value="N_methyl"/>
    <property type="match status" value="1"/>
</dbReference>
<evidence type="ECO:0000256" key="1">
    <source>
        <dbReference type="SAM" id="Phobius"/>
    </source>
</evidence>
<dbReference type="InterPro" id="IPR045584">
    <property type="entry name" value="Pilin-like"/>
</dbReference>
<feature type="transmembrane region" description="Helical" evidence="1">
    <location>
        <begin position="7"/>
        <end position="27"/>
    </location>
</feature>
<accession>A0A251X696</accession>
<dbReference type="OrthoDB" id="7032114at2"/>
<dbReference type="PROSITE" id="PS00409">
    <property type="entry name" value="PROKAR_NTER_METHYL"/>
    <property type="match status" value="1"/>
</dbReference>
<dbReference type="Proteomes" id="UP000194798">
    <property type="component" value="Unassembled WGS sequence"/>
</dbReference>